<dbReference type="InterPro" id="IPR000504">
    <property type="entry name" value="RRM_dom"/>
</dbReference>
<evidence type="ECO:0000256" key="10">
    <source>
        <dbReference type="PROSITE-ProRule" id="PRU00176"/>
    </source>
</evidence>
<dbReference type="InterPro" id="IPR039627">
    <property type="entry name" value="Yme2_C"/>
</dbReference>
<comment type="similarity">
    <text evidence="2">Belongs to the YME2 family.</text>
</comment>
<keyword evidence="7" id="KW-0496">Mitochondrion</keyword>
<proteinExistence type="inferred from homology"/>
<accession>A0A7C8ITY4</accession>
<protein>
    <recommendedName>
        <fullName evidence="3">Mitochondrial escape protein 2</fullName>
    </recommendedName>
</protein>
<dbReference type="Proteomes" id="UP000481858">
    <property type="component" value="Unassembled WGS sequence"/>
</dbReference>
<dbReference type="InterPro" id="IPR027417">
    <property type="entry name" value="P-loop_NTPase"/>
</dbReference>
<evidence type="ECO:0000256" key="3">
    <source>
        <dbReference type="ARBA" id="ARBA00020222"/>
    </source>
</evidence>
<feature type="compositionally biased region" description="Low complexity" evidence="11">
    <location>
        <begin position="177"/>
        <end position="190"/>
    </location>
</feature>
<dbReference type="GO" id="GO:0003723">
    <property type="term" value="F:RNA binding"/>
    <property type="evidence" value="ECO:0007669"/>
    <property type="project" value="UniProtKB-UniRule"/>
</dbReference>
<reference evidence="13 14" key="1">
    <citation type="submission" date="2019-12" db="EMBL/GenBank/DDBJ databases">
        <title>Draft genome sequence of the ascomycete Xylaria multiplex DSM 110363.</title>
        <authorList>
            <person name="Buettner E."/>
            <person name="Kellner H."/>
        </authorList>
    </citation>
    <scope>NUCLEOTIDE SEQUENCE [LARGE SCALE GENOMIC DNA]</scope>
    <source>
        <strain evidence="13 14">DSM 110363</strain>
    </source>
</reference>
<dbReference type="SUPFAM" id="SSF52540">
    <property type="entry name" value="P-loop containing nucleoside triphosphate hydrolases"/>
    <property type="match status" value="1"/>
</dbReference>
<evidence type="ECO:0000256" key="5">
    <source>
        <dbReference type="ARBA" id="ARBA00022792"/>
    </source>
</evidence>
<evidence type="ECO:0000256" key="7">
    <source>
        <dbReference type="ARBA" id="ARBA00023128"/>
    </source>
</evidence>
<keyword evidence="5" id="KW-0999">Mitochondrion inner membrane</keyword>
<name>A0A7C8ITY4_9PEZI</name>
<feature type="compositionally biased region" description="Low complexity" evidence="11">
    <location>
        <begin position="154"/>
        <end position="163"/>
    </location>
</feature>
<keyword evidence="14" id="KW-1185">Reference proteome</keyword>
<evidence type="ECO:0000256" key="8">
    <source>
        <dbReference type="ARBA" id="ARBA00023136"/>
    </source>
</evidence>
<feature type="compositionally biased region" description="Polar residues" evidence="11">
    <location>
        <begin position="191"/>
        <end position="201"/>
    </location>
</feature>
<keyword evidence="8" id="KW-0472">Membrane</keyword>
<keyword evidence="10" id="KW-0694">RNA-binding</keyword>
<organism evidence="13 14">
    <name type="scientific">Xylaria multiplex</name>
    <dbReference type="NCBI Taxonomy" id="323545"/>
    <lineage>
        <taxon>Eukaryota</taxon>
        <taxon>Fungi</taxon>
        <taxon>Dikarya</taxon>
        <taxon>Ascomycota</taxon>
        <taxon>Pezizomycotina</taxon>
        <taxon>Sordariomycetes</taxon>
        <taxon>Xylariomycetidae</taxon>
        <taxon>Xylariales</taxon>
        <taxon>Xylariaceae</taxon>
        <taxon>Xylaria</taxon>
    </lineage>
</organism>
<evidence type="ECO:0000313" key="13">
    <source>
        <dbReference type="EMBL" id="KAF2969863.1"/>
    </source>
</evidence>
<dbReference type="Gene3D" id="3.40.50.300">
    <property type="entry name" value="P-loop containing nucleotide triphosphate hydrolases"/>
    <property type="match status" value="1"/>
</dbReference>
<dbReference type="GO" id="GO:0005743">
    <property type="term" value="C:mitochondrial inner membrane"/>
    <property type="evidence" value="ECO:0007669"/>
    <property type="project" value="UniProtKB-SubCell"/>
</dbReference>
<dbReference type="AlphaFoldDB" id="A0A7C8ITY4"/>
<dbReference type="FunCoup" id="A0A7C8ITY4">
    <property type="interactions" value="110"/>
</dbReference>
<dbReference type="InterPro" id="IPR018850">
    <property type="entry name" value="Mt_escape_2_C"/>
</dbReference>
<comment type="function">
    <text evidence="9">Plays a role in maintaining the mitochondrial genome and in controlling the mtDNA escape. Involved in the regulation of mtDNA nucleotide structure and number. May have a dispensable role in early maturation of pre-rRNA.</text>
</comment>
<dbReference type="EMBL" id="WUBL01000030">
    <property type="protein sequence ID" value="KAF2969863.1"/>
    <property type="molecule type" value="Genomic_DNA"/>
</dbReference>
<dbReference type="PANTHER" id="PTHR32198:SF2">
    <property type="entry name" value="MITOCHONDRIAL ESCAPE PROTEIN 2"/>
    <property type="match status" value="1"/>
</dbReference>
<dbReference type="Pfam" id="PF10443">
    <property type="entry name" value="RNA12"/>
    <property type="match status" value="1"/>
</dbReference>
<evidence type="ECO:0000256" key="9">
    <source>
        <dbReference type="ARBA" id="ARBA00025276"/>
    </source>
</evidence>
<evidence type="ECO:0000256" key="11">
    <source>
        <dbReference type="SAM" id="MobiDB-lite"/>
    </source>
</evidence>
<evidence type="ECO:0000259" key="12">
    <source>
        <dbReference type="PROSITE" id="PS50102"/>
    </source>
</evidence>
<dbReference type="PROSITE" id="PS50102">
    <property type="entry name" value="RRM"/>
    <property type="match status" value="1"/>
</dbReference>
<feature type="domain" description="RRM" evidence="12">
    <location>
        <begin position="472"/>
        <end position="564"/>
    </location>
</feature>
<comment type="caution">
    <text evidence="13">The sequence shown here is derived from an EMBL/GenBank/DDBJ whole genome shotgun (WGS) entry which is preliminary data.</text>
</comment>
<evidence type="ECO:0000313" key="14">
    <source>
        <dbReference type="Proteomes" id="UP000481858"/>
    </source>
</evidence>
<evidence type="ECO:0000256" key="1">
    <source>
        <dbReference type="ARBA" id="ARBA00004434"/>
    </source>
</evidence>
<dbReference type="SUPFAM" id="SSF54928">
    <property type="entry name" value="RNA-binding domain, RBD"/>
    <property type="match status" value="1"/>
</dbReference>
<keyword evidence="6" id="KW-1133">Transmembrane helix</keyword>
<feature type="compositionally biased region" description="Polar residues" evidence="11">
    <location>
        <begin position="103"/>
        <end position="121"/>
    </location>
</feature>
<evidence type="ECO:0000256" key="4">
    <source>
        <dbReference type="ARBA" id="ARBA00022692"/>
    </source>
</evidence>
<comment type="subcellular location">
    <subcellularLocation>
        <location evidence="1">Mitochondrion inner membrane</location>
        <topology evidence="1">Single-pass membrane protein</topology>
    </subcellularLocation>
</comment>
<dbReference type="OrthoDB" id="10267654at2759"/>
<dbReference type="PANTHER" id="PTHR32198">
    <property type="entry name" value="MITOCHONDRIAL ESCAPE PROTEIN 2"/>
    <property type="match status" value="1"/>
</dbReference>
<feature type="region of interest" description="Disordered" evidence="11">
    <location>
        <begin position="103"/>
        <end position="212"/>
    </location>
</feature>
<dbReference type="InParanoid" id="A0A7C8ITY4"/>
<evidence type="ECO:0000256" key="2">
    <source>
        <dbReference type="ARBA" id="ARBA00010320"/>
    </source>
</evidence>
<gene>
    <name evidence="13" type="ORF">GQX73_g3671</name>
</gene>
<sequence length="1127" mass="125018">MREIHAEGGELAESASFAASTTVPWLPLHGSSPEPLPRSPFVWTTLFYLNTGSSLPGLRMGTLYDLSNTAPAITNATQCGLELYGYGTHCPFPTQLLQGKLVSPTQPSSVQSIKTPTSTRALSVRSEETEGKDLPPQPESSLKVPLDSTPPLPVQLSPSLSTPGLRLSSPPVLYLSNTGYQQNGAQQNNGRSSNTSGNYPRTSALPARQSSKHPLVNGTEVLADGEKACFRCGDRKHIQPKYDAPPADWLAWWEQAHLKSIMFPVPQTMLATRQIGTEFQSLPMSSWRARTALSRAYCSPRLPARWTSPVPVTRAHMTRRAWKSTVAAEGEKSGHIETAPNESILWVDSLYPLRLAGIHLPWRSPETDLPGLMKRFEQSGFSVMDPVQIVKRTLPSDVSLKVTEIIPRIKDGGAFVKFAHPSEVTPKDIEGKVSKLLAEKPIKRFFSPLRGVQAGLVKGVPWLEDLQRYPKGRLRIEFVPKNPGEEAVELSQETLYSMFRRYGSISEIVSQPWDSKVVPKYAYVDFFFVRDAIMARNCLHGFVVPEELGGGKLGTKFRISYERRAKTNRIWDWITNHPRIVIPVIVALLTGLTVVIFDPIRSFFVKIYVSRKYRLSNSRIYRWLRKQTSDIFAFRRGGAEQAGLNAVWSHRKDIIEQIQAWLMETTETFIVVQGPRGSGKKELVLEQALKDRQNVLVIDCKQIIEARGESAIIKKMASEVGYRPIFSWANSMSSMIDLAIQSTTGVKAGFSETLDSQLQKILQTTAGALQTLDLESRSKDDVDASLPTDAYLEAHPEKRAVVVIDNFVYRSEDNALVYDKIAEWAAALVQSDVAHVIFLANDASYTKILSKALPDRVFRHVALGDLSPDVAKWFVLGHLAADEKKDDSKGDDATEKQRDTDVPDLAELDDCIGTLGGRLTDLEYLARRIKVGQSPKQAVAEITEQAASEILKMFLLPGKASGNGEHKWSMEQAWYLVNLLSKDDMLRYNEVLLSDTFASSLTAPDGESALEGLANAELITVRSHAGRPRSIAAGKPVYQAAFRQLAADKVLSAKMELGRLKELVKIEGANIDKAEKELVLLGSLPNLPWGAQDRVQYLLGKIDSAQSKIGSYEREIGKMKKVLSTEY</sequence>
<dbReference type="InterPro" id="IPR035979">
    <property type="entry name" value="RBD_domain_sf"/>
</dbReference>
<evidence type="ECO:0000256" key="6">
    <source>
        <dbReference type="ARBA" id="ARBA00022989"/>
    </source>
</evidence>
<keyword evidence="4" id="KW-0812">Transmembrane</keyword>